<feature type="non-terminal residue" evidence="7">
    <location>
        <position position="358"/>
    </location>
</feature>
<evidence type="ECO:0000256" key="3">
    <source>
        <dbReference type="ARBA" id="ARBA00023034"/>
    </source>
</evidence>
<proteinExistence type="inferred from homology"/>
<reference evidence="7 8" key="1">
    <citation type="submission" date="2019-09" db="EMBL/GenBank/DDBJ databases">
        <title>Bird 10,000 Genomes (B10K) Project - Family phase.</title>
        <authorList>
            <person name="Zhang G."/>
        </authorList>
    </citation>
    <scope>NUCLEOTIDE SEQUENCE [LARGE SCALE GENOMIC DNA]</scope>
    <source>
        <strain evidence="7">B10K-DU-001-24</strain>
        <tissue evidence="7">Muscle</tissue>
    </source>
</reference>
<feature type="compositionally biased region" description="Polar residues" evidence="6">
    <location>
        <begin position="102"/>
        <end position="112"/>
    </location>
</feature>
<dbReference type="OrthoDB" id="5864420at2759"/>
<dbReference type="Proteomes" id="UP000574528">
    <property type="component" value="Unassembled WGS sequence"/>
</dbReference>
<protein>
    <submittedName>
        <fullName evidence="7">GKAP1 protein</fullName>
    </submittedName>
</protein>
<keyword evidence="4 5" id="KW-0175">Coiled coil</keyword>
<feature type="compositionally biased region" description="Polar residues" evidence="6">
    <location>
        <begin position="82"/>
        <end position="92"/>
    </location>
</feature>
<feature type="region of interest" description="Disordered" evidence="6">
    <location>
        <begin position="1"/>
        <end position="114"/>
    </location>
</feature>
<feature type="compositionally biased region" description="Polar residues" evidence="6">
    <location>
        <begin position="1"/>
        <end position="14"/>
    </location>
</feature>
<evidence type="ECO:0000256" key="6">
    <source>
        <dbReference type="SAM" id="MobiDB-lite"/>
    </source>
</evidence>
<evidence type="ECO:0000256" key="2">
    <source>
        <dbReference type="ARBA" id="ARBA00006662"/>
    </source>
</evidence>
<dbReference type="PRINTS" id="PR02083">
    <property type="entry name" value="GKINASEAP1"/>
</dbReference>
<comment type="caution">
    <text evidence="7">The sequence shown here is derived from an EMBL/GenBank/DDBJ whole genome shotgun (WGS) entry which is preliminary data.</text>
</comment>
<name>A0A7K9C2T0_9PICI</name>
<evidence type="ECO:0000256" key="4">
    <source>
        <dbReference type="ARBA" id="ARBA00023054"/>
    </source>
</evidence>
<organism evidence="7 8">
    <name type="scientific">Psilopogon haemacephalus</name>
    <name type="common">coppersmith barbet</name>
    <dbReference type="NCBI Taxonomy" id="2585815"/>
    <lineage>
        <taxon>Eukaryota</taxon>
        <taxon>Metazoa</taxon>
        <taxon>Chordata</taxon>
        <taxon>Craniata</taxon>
        <taxon>Vertebrata</taxon>
        <taxon>Euteleostomi</taxon>
        <taxon>Archelosauria</taxon>
        <taxon>Archosauria</taxon>
        <taxon>Dinosauria</taxon>
        <taxon>Saurischia</taxon>
        <taxon>Theropoda</taxon>
        <taxon>Coelurosauria</taxon>
        <taxon>Aves</taxon>
        <taxon>Neognathae</taxon>
        <taxon>Neoaves</taxon>
        <taxon>Telluraves</taxon>
        <taxon>Coraciimorphae</taxon>
        <taxon>Piciformes</taxon>
        <taxon>Megalaimidae</taxon>
        <taxon>Psilopogon</taxon>
    </lineage>
</organism>
<keyword evidence="8" id="KW-1185">Reference proteome</keyword>
<dbReference type="PANTHER" id="PTHR14899:SF0">
    <property type="entry name" value="G KINASE-ANCHORING PROTEIN 1"/>
    <property type="match status" value="1"/>
</dbReference>
<dbReference type="PANTHER" id="PTHR14899">
    <property type="entry name" value="G KINASE ANCHORING PROTEIN 1"/>
    <property type="match status" value="1"/>
</dbReference>
<feature type="region of interest" description="Disordered" evidence="6">
    <location>
        <begin position="145"/>
        <end position="174"/>
    </location>
</feature>
<feature type="compositionally biased region" description="Basic residues" evidence="6">
    <location>
        <begin position="53"/>
        <end position="62"/>
    </location>
</feature>
<evidence type="ECO:0000256" key="5">
    <source>
        <dbReference type="SAM" id="Coils"/>
    </source>
</evidence>
<sequence length="358" mass="41379">MASTVINSVPTTASRFALLQVESDTDSEHGKGRSGRGGSKFQARGGKSPTNDKKKKKRRKKKEQQQSEANELRNLAFKKIPQKSSHGGSLSQHEQKLHVAMQNDSQEQNWQAWRQRDEQLTSEMFEADLEKALLLSKLEYEEHKKEYENVENTPPQPKSVNKKEKKNQGKDKPLTVSLKDFQSDSSTGMPYTYHMSCFTWSCTPSLHDGKFFNRLKDDVHRILEGEKRRVQLTDYSETDKCTSHEHNQACKTAENILKDGQTERLKLELEKKDAEIEQLKKTITQWEVKYKEVKTRNAQLLKMMQEGEMKDKAEILLQVDESQIIKNELTVQVTILHAALEQERSKVKQLQAELTKYQ</sequence>
<evidence type="ECO:0000313" key="7">
    <source>
        <dbReference type="EMBL" id="NXG45970.1"/>
    </source>
</evidence>
<dbReference type="AlphaFoldDB" id="A0A7K9C2T0"/>
<keyword evidence="3" id="KW-0333">Golgi apparatus</keyword>
<accession>A0A7K9C2T0</accession>
<comment type="similarity">
    <text evidence="2">Belongs to the GKAP1 family.</text>
</comment>
<dbReference type="GO" id="GO:0007165">
    <property type="term" value="P:signal transduction"/>
    <property type="evidence" value="ECO:0007669"/>
    <property type="project" value="InterPro"/>
</dbReference>
<comment type="subcellular location">
    <subcellularLocation>
        <location evidence="1">Golgi apparatus</location>
    </subcellularLocation>
</comment>
<dbReference type="InterPro" id="IPR026109">
    <property type="entry name" value="GKAP1"/>
</dbReference>
<feature type="coiled-coil region" evidence="5">
    <location>
        <begin position="257"/>
        <end position="296"/>
    </location>
</feature>
<evidence type="ECO:0000313" key="8">
    <source>
        <dbReference type="Proteomes" id="UP000574528"/>
    </source>
</evidence>
<feature type="non-terminal residue" evidence="7">
    <location>
        <position position="1"/>
    </location>
</feature>
<evidence type="ECO:0000256" key="1">
    <source>
        <dbReference type="ARBA" id="ARBA00004555"/>
    </source>
</evidence>
<gene>
    <name evidence="7" type="primary">Gkap1</name>
    <name evidence="7" type="ORF">PSIHAE_R08489</name>
</gene>
<dbReference type="GO" id="GO:0005794">
    <property type="term" value="C:Golgi apparatus"/>
    <property type="evidence" value="ECO:0007669"/>
    <property type="project" value="UniProtKB-SubCell"/>
</dbReference>
<dbReference type="EMBL" id="VWZI01009802">
    <property type="protein sequence ID" value="NXG45970.1"/>
    <property type="molecule type" value="Genomic_DNA"/>
</dbReference>